<dbReference type="InterPro" id="IPR004245">
    <property type="entry name" value="DUF229"/>
</dbReference>
<protein>
    <submittedName>
        <fullName evidence="2">Uncharacterized protein</fullName>
    </submittedName>
</protein>
<evidence type="ECO:0000256" key="1">
    <source>
        <dbReference type="SAM" id="Phobius"/>
    </source>
</evidence>
<comment type="caution">
    <text evidence="2">The sequence shown here is derived from an EMBL/GenBank/DDBJ whole genome shotgun (WGS) entry which is preliminary data.</text>
</comment>
<organism evidence="2 3">
    <name type="scientific">Eumeta variegata</name>
    <name type="common">Bagworm moth</name>
    <name type="synonym">Eumeta japonica</name>
    <dbReference type="NCBI Taxonomy" id="151549"/>
    <lineage>
        <taxon>Eukaryota</taxon>
        <taxon>Metazoa</taxon>
        <taxon>Ecdysozoa</taxon>
        <taxon>Arthropoda</taxon>
        <taxon>Hexapoda</taxon>
        <taxon>Insecta</taxon>
        <taxon>Pterygota</taxon>
        <taxon>Neoptera</taxon>
        <taxon>Endopterygota</taxon>
        <taxon>Lepidoptera</taxon>
        <taxon>Glossata</taxon>
        <taxon>Ditrysia</taxon>
        <taxon>Tineoidea</taxon>
        <taxon>Psychidae</taxon>
        <taxon>Oiketicinae</taxon>
        <taxon>Eumeta</taxon>
    </lineage>
</organism>
<evidence type="ECO:0000313" key="3">
    <source>
        <dbReference type="Proteomes" id="UP000299102"/>
    </source>
</evidence>
<dbReference type="AlphaFoldDB" id="A0A4C1XE35"/>
<accession>A0A4C1XE35</accession>
<dbReference type="PANTHER" id="PTHR10974">
    <property type="entry name" value="FI08016P-RELATED"/>
    <property type="match status" value="1"/>
</dbReference>
<dbReference type="InterPro" id="IPR017850">
    <property type="entry name" value="Alkaline_phosphatase_core_sf"/>
</dbReference>
<dbReference type="PANTHER" id="PTHR10974:SF1">
    <property type="entry name" value="FI08016P-RELATED"/>
    <property type="match status" value="1"/>
</dbReference>
<dbReference type="OrthoDB" id="413313at2759"/>
<evidence type="ECO:0000313" key="2">
    <source>
        <dbReference type="EMBL" id="GBP62181.1"/>
    </source>
</evidence>
<proteinExistence type="predicted"/>
<dbReference type="GO" id="GO:0005615">
    <property type="term" value="C:extracellular space"/>
    <property type="evidence" value="ECO:0007669"/>
    <property type="project" value="TreeGrafter"/>
</dbReference>
<dbReference type="Gene3D" id="3.40.720.10">
    <property type="entry name" value="Alkaline Phosphatase, subunit A"/>
    <property type="match status" value="1"/>
</dbReference>
<dbReference type="EMBL" id="BGZK01000834">
    <property type="protein sequence ID" value="GBP62181.1"/>
    <property type="molecule type" value="Genomic_DNA"/>
</dbReference>
<dbReference type="CDD" id="cd16021">
    <property type="entry name" value="ALP_like"/>
    <property type="match status" value="1"/>
</dbReference>
<feature type="transmembrane region" description="Helical" evidence="1">
    <location>
        <begin position="20"/>
        <end position="37"/>
    </location>
</feature>
<keyword evidence="1" id="KW-1133">Transmembrane helix</keyword>
<keyword evidence="1" id="KW-0812">Transmembrane</keyword>
<name>A0A4C1XE35_EUMVA</name>
<dbReference type="FunFam" id="3.40.720.10:FF:000017">
    <property type="entry name" value="Predicted protein"/>
    <property type="match status" value="1"/>
</dbReference>
<keyword evidence="3" id="KW-1185">Reference proteome</keyword>
<dbReference type="STRING" id="151549.A0A4C1XE35"/>
<dbReference type="Pfam" id="PF02995">
    <property type="entry name" value="DUF229"/>
    <property type="match status" value="1"/>
</dbReference>
<keyword evidence="1" id="KW-0472">Membrane</keyword>
<gene>
    <name evidence="2" type="ORF">EVAR_42498_1</name>
</gene>
<sequence length="664" mass="76600">MTTRWNPASLLRVAVPGYRYIFILVIVFCLSFLFIFVNNSTEILVVDNEIIEEPWETHKYVYEEVENSFTIKTEGCTISKLRPFDDSIKKYVKYPTDMKPCLNSNTSLLESNETHIWVLKDNFYFHNISDDGNFSCCYKSFSRPDSVSNINSKSIDDRVQYDECILFTDIIEVLNEFVRVICVYQDIDVFEQYFVFAPKKEFWSDKNFYESDPTEMPLNNTEYNVLIMGIDAVSRMNFHRTMPKTLAYLNRRNAIELLGYNKVGDNTFPNVIPLLMGIREFDLKKTCLPRSRSTFDNCPFVWDWFKEAGFYTALGEDTARLGTFNYFRLGFSGSPTDYYLYTFMHESEKNVGNNKDFNSYLCMGNKFFYRVLLDYIQSLTATLKNNKLFGFFWEVTMSHDYLNYPMVMDDSYESFFRNLESTGYLDQTVVILLSDHGIRWGDIRSTKQGRLEERLPFVFVLLPPSLRESYETATNNLQSNARRLTTPFDLHATLLDLVNMNALVDENVHARTAKMSGSERGISLFLPVPRNRTCATAGIDEHWCTCHTSRKVPLDSAEATDSAQRLIAHVNTLVRGHKQCAQLTLDAVLDAAEVEAGTAEHGELGWREFVLVVRAKPGGAIFESTLRRESAHWAVSGSVSRLNLYGEQSRCVYDYSLKLYCFCG</sequence>
<reference evidence="2 3" key="1">
    <citation type="journal article" date="2019" name="Commun. Biol.">
        <title>The bagworm genome reveals a unique fibroin gene that provides high tensile strength.</title>
        <authorList>
            <person name="Kono N."/>
            <person name="Nakamura H."/>
            <person name="Ohtoshi R."/>
            <person name="Tomita M."/>
            <person name="Numata K."/>
            <person name="Arakawa K."/>
        </authorList>
    </citation>
    <scope>NUCLEOTIDE SEQUENCE [LARGE SCALE GENOMIC DNA]</scope>
</reference>
<dbReference type="Proteomes" id="UP000299102">
    <property type="component" value="Unassembled WGS sequence"/>
</dbReference>
<dbReference type="SUPFAM" id="SSF53649">
    <property type="entry name" value="Alkaline phosphatase-like"/>
    <property type="match status" value="1"/>
</dbReference>